<keyword evidence="6 10" id="KW-0811">Translocation</keyword>
<dbReference type="InterPro" id="IPR004217">
    <property type="entry name" value="Tim10-like"/>
</dbReference>
<comment type="subcellular location">
    <subcellularLocation>
        <location evidence="10">Mitochondrion inner membrane</location>
        <topology evidence="10">Peripheral membrane protein</topology>
        <orientation evidence="10">Intermembrane side</orientation>
    </subcellularLocation>
</comment>
<evidence type="ECO:0000256" key="1">
    <source>
        <dbReference type="ARBA" id="ARBA00006720"/>
    </source>
</evidence>
<evidence type="ECO:0000256" key="5">
    <source>
        <dbReference type="ARBA" id="ARBA00022927"/>
    </source>
</evidence>
<feature type="domain" description="Tim10-like" evidence="12">
    <location>
        <begin position="26"/>
        <end position="86"/>
    </location>
</feature>
<keyword evidence="8 10" id="KW-1015">Disulfide bond</keyword>
<gene>
    <name evidence="14" type="primary">LOC115627906</name>
</gene>
<keyword evidence="5 10" id="KW-0653">Protein transport</keyword>
<keyword evidence="10" id="KW-0472">Membrane</keyword>
<dbReference type="Proteomes" id="UP000504634">
    <property type="component" value="Unplaced"/>
</dbReference>
<name>A0A6J2TSV6_DROLE</name>
<evidence type="ECO:0000256" key="3">
    <source>
        <dbReference type="ARBA" id="ARBA00022723"/>
    </source>
</evidence>
<reference evidence="14" key="1">
    <citation type="submission" date="2025-08" db="UniProtKB">
        <authorList>
            <consortium name="RefSeq"/>
        </authorList>
    </citation>
    <scope>IDENTIFICATION</scope>
    <source>
        <strain evidence="14">11010-0011.00</strain>
        <tissue evidence="14">Whole body</tissue>
    </source>
</reference>
<evidence type="ECO:0000256" key="7">
    <source>
        <dbReference type="ARBA" id="ARBA00023128"/>
    </source>
</evidence>
<keyword evidence="7 10" id="KW-0496">Mitochondrion</keyword>
<organism evidence="13 14">
    <name type="scientific">Drosophila lebanonensis</name>
    <name type="common">Fruit fly</name>
    <name type="synonym">Scaptodrosophila lebanonensis</name>
    <dbReference type="NCBI Taxonomy" id="7225"/>
    <lineage>
        <taxon>Eukaryota</taxon>
        <taxon>Metazoa</taxon>
        <taxon>Ecdysozoa</taxon>
        <taxon>Arthropoda</taxon>
        <taxon>Hexapoda</taxon>
        <taxon>Insecta</taxon>
        <taxon>Pterygota</taxon>
        <taxon>Neoptera</taxon>
        <taxon>Endopterygota</taxon>
        <taxon>Diptera</taxon>
        <taxon>Brachycera</taxon>
        <taxon>Muscomorpha</taxon>
        <taxon>Ephydroidea</taxon>
        <taxon>Drosophilidae</taxon>
        <taxon>Scaptodrosophila</taxon>
    </lineage>
</organism>
<evidence type="ECO:0000313" key="14">
    <source>
        <dbReference type="RefSeq" id="XP_030379661.1"/>
    </source>
</evidence>
<dbReference type="Pfam" id="PF02953">
    <property type="entry name" value="zf-Tim10_DDP"/>
    <property type="match status" value="1"/>
</dbReference>
<evidence type="ECO:0000256" key="8">
    <source>
        <dbReference type="ARBA" id="ARBA00023157"/>
    </source>
</evidence>
<comment type="subunit">
    <text evidence="10">Heterohexamer.</text>
</comment>
<feature type="compositionally biased region" description="Basic and acidic residues" evidence="11">
    <location>
        <begin position="89"/>
        <end position="98"/>
    </location>
</feature>
<dbReference type="InterPro" id="IPR035427">
    <property type="entry name" value="Tim10-like_dom_sf"/>
</dbReference>
<evidence type="ECO:0000256" key="10">
    <source>
        <dbReference type="RuleBase" id="RU367043"/>
    </source>
</evidence>
<evidence type="ECO:0000256" key="6">
    <source>
        <dbReference type="ARBA" id="ARBA00023010"/>
    </source>
</evidence>
<dbReference type="FunFam" id="1.10.287.810:FF:000001">
    <property type="entry name" value="mitochondrial import inner membrane translocase subunit TIM13"/>
    <property type="match status" value="1"/>
</dbReference>
<keyword evidence="13" id="KW-1185">Reference proteome</keyword>
<accession>A0A6J2TSV6</accession>
<comment type="similarity">
    <text evidence="1 10">Belongs to the small Tim family.</text>
</comment>
<keyword evidence="10" id="KW-0999">Mitochondrion inner membrane</keyword>
<dbReference type="GO" id="GO:0005743">
    <property type="term" value="C:mitochondrial inner membrane"/>
    <property type="evidence" value="ECO:0007669"/>
    <property type="project" value="UniProtKB-SubCell"/>
</dbReference>
<evidence type="ECO:0000256" key="11">
    <source>
        <dbReference type="SAM" id="MobiDB-lite"/>
    </source>
</evidence>
<evidence type="ECO:0000313" key="13">
    <source>
        <dbReference type="Proteomes" id="UP000504634"/>
    </source>
</evidence>
<evidence type="ECO:0000259" key="12">
    <source>
        <dbReference type="Pfam" id="PF02953"/>
    </source>
</evidence>
<dbReference type="OrthoDB" id="7813104at2759"/>
<dbReference type="GO" id="GO:0045039">
    <property type="term" value="P:protein insertion into mitochondrial inner membrane"/>
    <property type="evidence" value="ECO:0007669"/>
    <property type="project" value="UniProtKB-ARBA"/>
</dbReference>
<keyword evidence="3" id="KW-0479">Metal-binding</keyword>
<dbReference type="GO" id="GO:0042719">
    <property type="term" value="C:mitochondrial intermembrane space chaperone complex"/>
    <property type="evidence" value="ECO:0007669"/>
    <property type="project" value="UniProtKB-ARBA"/>
</dbReference>
<evidence type="ECO:0000256" key="9">
    <source>
        <dbReference type="ARBA" id="ARBA00023186"/>
    </source>
</evidence>
<dbReference type="GeneID" id="115627906"/>
<comment type="domain">
    <text evidence="10">The twin CX3C motif contains 4 conserved Cys residues that form 2 disulfide bonds in the mitochondrial intermembrane space.</text>
</comment>
<comment type="function">
    <text evidence="10">Mitochondrial intermembrane chaperone that participates in the import and insertion of some multi-pass transmembrane proteins into the mitochondrial inner membrane. Also required for the transfer of beta-barrel precursors from the TOM complex to the sorting and assembly machinery (SAM complex) of the outer membrane. Acts as a chaperone-like protein that protects the hydrophobic precursors from aggregation and guide them through the mitochondrial intermembrane space.</text>
</comment>
<protein>
    <recommendedName>
        <fullName evidence="10">Mitochondrial import inner membrane translocase subunit</fullName>
    </recommendedName>
</protein>
<keyword evidence="4" id="KW-0862">Zinc</keyword>
<proteinExistence type="inferred from homology"/>
<evidence type="ECO:0000256" key="2">
    <source>
        <dbReference type="ARBA" id="ARBA00022448"/>
    </source>
</evidence>
<dbReference type="SUPFAM" id="SSF144122">
    <property type="entry name" value="Tim10-like"/>
    <property type="match status" value="1"/>
</dbReference>
<sequence length="111" mass="12648">MSSLPPGDHDSSDDASLLKQLKVKHQIKQEAALANVQDMLNKMTQKCFQKCINHPAESLAGYEQKCIAMCVDRYMESYRLVARTYGERLQREHSKLSDEEIDELGRQSGTM</sequence>
<dbReference type="AlphaFoldDB" id="A0A6J2TSV6"/>
<evidence type="ECO:0000256" key="4">
    <source>
        <dbReference type="ARBA" id="ARBA00022833"/>
    </source>
</evidence>
<dbReference type="GO" id="GO:0046872">
    <property type="term" value="F:metal ion binding"/>
    <property type="evidence" value="ECO:0007669"/>
    <property type="project" value="UniProtKB-KW"/>
</dbReference>
<feature type="region of interest" description="Disordered" evidence="11">
    <location>
        <begin position="89"/>
        <end position="111"/>
    </location>
</feature>
<dbReference type="RefSeq" id="XP_030379661.1">
    <property type="nucleotide sequence ID" value="XM_030523801.1"/>
</dbReference>
<keyword evidence="9 10" id="KW-0143">Chaperone</keyword>
<keyword evidence="2 10" id="KW-0813">Transport</keyword>
<dbReference type="GO" id="GO:0015031">
    <property type="term" value="P:protein transport"/>
    <property type="evidence" value="ECO:0007669"/>
    <property type="project" value="UniProtKB-KW"/>
</dbReference>
<dbReference type="Gene3D" id="1.10.287.810">
    <property type="entry name" value="Mitochondrial import inner membrane translocase subunit tim13 like domains"/>
    <property type="match status" value="1"/>
</dbReference>